<comment type="cofactor">
    <cofactor evidence="2">
        <name>[4Fe-4S] cluster</name>
        <dbReference type="ChEBI" id="CHEBI:49883"/>
    </cofactor>
</comment>
<keyword evidence="7" id="KW-0963">Cytoplasm</keyword>
<dbReference type="KEGG" id="sfu:Sfum_3243"/>
<feature type="domain" description="PAC" evidence="19">
    <location>
        <begin position="369"/>
        <end position="421"/>
    </location>
</feature>
<gene>
    <name evidence="20" type="ordered locus">Sfum_3243</name>
</gene>
<dbReference type="EC" id="2.7.13.3" evidence="4"/>
<dbReference type="Proteomes" id="UP000001784">
    <property type="component" value="Chromosome"/>
</dbReference>
<dbReference type="PROSITE" id="PS50109">
    <property type="entry name" value="HIS_KIN"/>
    <property type="match status" value="1"/>
</dbReference>
<feature type="domain" description="PAS" evidence="18">
    <location>
        <begin position="175"/>
        <end position="245"/>
    </location>
</feature>
<evidence type="ECO:0000256" key="15">
    <source>
        <dbReference type="ARBA" id="ARBA00030800"/>
    </source>
</evidence>
<dbReference type="GO" id="GO:0000155">
    <property type="term" value="F:phosphorelay sensor kinase activity"/>
    <property type="evidence" value="ECO:0007669"/>
    <property type="project" value="InterPro"/>
</dbReference>
<dbReference type="GO" id="GO:0046983">
    <property type="term" value="F:protein dimerization activity"/>
    <property type="evidence" value="ECO:0007669"/>
    <property type="project" value="InterPro"/>
</dbReference>
<evidence type="ECO:0000256" key="12">
    <source>
        <dbReference type="ARBA" id="ARBA00023012"/>
    </source>
</evidence>
<evidence type="ECO:0000256" key="16">
    <source>
        <dbReference type="SAM" id="Coils"/>
    </source>
</evidence>
<dbReference type="SMART" id="SM00091">
    <property type="entry name" value="PAS"/>
    <property type="match status" value="4"/>
</dbReference>
<dbReference type="EMBL" id="CP000478">
    <property type="protein sequence ID" value="ABK18916.1"/>
    <property type="molecule type" value="Genomic_DNA"/>
</dbReference>
<dbReference type="Pfam" id="PF00989">
    <property type="entry name" value="PAS"/>
    <property type="match status" value="1"/>
</dbReference>
<reference evidence="20 21" key="1">
    <citation type="submission" date="2006-10" db="EMBL/GenBank/DDBJ databases">
        <title>Complete sequence of Syntrophobacter fumaroxidans MPOB.</title>
        <authorList>
            <consortium name="US DOE Joint Genome Institute"/>
            <person name="Copeland A."/>
            <person name="Lucas S."/>
            <person name="Lapidus A."/>
            <person name="Barry K."/>
            <person name="Detter J.C."/>
            <person name="Glavina del Rio T."/>
            <person name="Hammon N."/>
            <person name="Israni S."/>
            <person name="Pitluck S."/>
            <person name="Goltsman E.G."/>
            <person name="Martinez M."/>
            <person name="Schmutz J."/>
            <person name="Larimer F."/>
            <person name="Land M."/>
            <person name="Hauser L."/>
            <person name="Kyrpides N."/>
            <person name="Kim E."/>
            <person name="Boone D.R."/>
            <person name="Brockman F."/>
            <person name="Culley D."/>
            <person name="Ferry J."/>
            <person name="Gunsalus R."/>
            <person name="McInerney M.J."/>
            <person name="Morrison M."/>
            <person name="Plugge C."/>
            <person name="Rohlin L."/>
            <person name="Scholten J."/>
            <person name="Sieber J."/>
            <person name="Stams A.J.M."/>
            <person name="Worm P."/>
            <person name="Henstra A.M."/>
            <person name="Richardson P."/>
        </authorList>
    </citation>
    <scope>NUCLEOTIDE SEQUENCE [LARGE SCALE GENOMIC DNA]</scope>
    <source>
        <strain evidence="21">DSM 10017 / MPOB</strain>
    </source>
</reference>
<proteinExistence type="predicted"/>
<feature type="domain" description="Histidine kinase" evidence="17">
    <location>
        <begin position="680"/>
        <end position="773"/>
    </location>
</feature>
<evidence type="ECO:0000256" key="5">
    <source>
        <dbReference type="ARBA" id="ARBA00017322"/>
    </source>
</evidence>
<dbReference type="SMART" id="SM00387">
    <property type="entry name" value="HATPase_c"/>
    <property type="match status" value="1"/>
</dbReference>
<dbReference type="Gene3D" id="1.20.5.1930">
    <property type="match status" value="1"/>
</dbReference>
<evidence type="ECO:0000259" key="18">
    <source>
        <dbReference type="PROSITE" id="PS50112"/>
    </source>
</evidence>
<dbReference type="AlphaFoldDB" id="A0LNB4"/>
<dbReference type="InterPro" id="IPR011712">
    <property type="entry name" value="Sig_transdc_His_kin_sub3_dim/P"/>
</dbReference>
<dbReference type="GO" id="GO:0006355">
    <property type="term" value="P:regulation of DNA-templated transcription"/>
    <property type="evidence" value="ECO:0007669"/>
    <property type="project" value="InterPro"/>
</dbReference>
<dbReference type="InterPro" id="IPR013656">
    <property type="entry name" value="PAS_4"/>
</dbReference>
<dbReference type="eggNOG" id="COG2202">
    <property type="taxonomic scope" value="Bacteria"/>
</dbReference>
<name>A0LNB4_SYNFM</name>
<dbReference type="eggNOG" id="COG4585">
    <property type="taxonomic scope" value="Bacteria"/>
</dbReference>
<feature type="domain" description="PAC" evidence="19">
    <location>
        <begin position="248"/>
        <end position="300"/>
    </location>
</feature>
<dbReference type="InterPro" id="IPR005467">
    <property type="entry name" value="His_kinase_dom"/>
</dbReference>
<dbReference type="CDD" id="cd00130">
    <property type="entry name" value="PAS"/>
    <property type="match status" value="3"/>
</dbReference>
<dbReference type="GO" id="GO:0046872">
    <property type="term" value="F:metal ion binding"/>
    <property type="evidence" value="ECO:0007669"/>
    <property type="project" value="UniProtKB-KW"/>
</dbReference>
<organism evidence="20 21">
    <name type="scientific">Syntrophobacter fumaroxidans (strain DSM 10017 / MPOB)</name>
    <dbReference type="NCBI Taxonomy" id="335543"/>
    <lineage>
        <taxon>Bacteria</taxon>
        <taxon>Pseudomonadati</taxon>
        <taxon>Thermodesulfobacteriota</taxon>
        <taxon>Syntrophobacteria</taxon>
        <taxon>Syntrophobacterales</taxon>
        <taxon>Syntrophobacteraceae</taxon>
        <taxon>Syntrophobacter</taxon>
    </lineage>
</organism>
<keyword evidence="21" id="KW-1185">Reference proteome</keyword>
<protein>
    <recommendedName>
        <fullName evidence="5">Oxygen sensor histidine kinase NreB</fullName>
        <ecNumber evidence="4">2.7.13.3</ecNumber>
    </recommendedName>
    <alternativeName>
        <fullName evidence="15">Nitrogen regulation protein B</fullName>
    </alternativeName>
</protein>
<keyword evidence="16" id="KW-0175">Coiled coil</keyword>
<accession>A0LNB4</accession>
<evidence type="ECO:0000256" key="10">
    <source>
        <dbReference type="ARBA" id="ARBA00022777"/>
    </source>
</evidence>
<dbReference type="HOGENOM" id="CLU_423211_0_0_7"/>
<dbReference type="CDD" id="cd16917">
    <property type="entry name" value="HATPase_UhpB-NarQ-NarX-like"/>
    <property type="match status" value="1"/>
</dbReference>
<evidence type="ECO:0000256" key="9">
    <source>
        <dbReference type="ARBA" id="ARBA00022723"/>
    </source>
</evidence>
<dbReference type="PANTHER" id="PTHR24421">
    <property type="entry name" value="NITRATE/NITRITE SENSOR PROTEIN NARX-RELATED"/>
    <property type="match status" value="1"/>
</dbReference>
<keyword evidence="6" id="KW-0004">4Fe-4S</keyword>
<dbReference type="Gene3D" id="3.30.450.20">
    <property type="entry name" value="PAS domain"/>
    <property type="match status" value="4"/>
</dbReference>
<evidence type="ECO:0000256" key="6">
    <source>
        <dbReference type="ARBA" id="ARBA00022485"/>
    </source>
</evidence>
<feature type="domain" description="PAC" evidence="19">
    <location>
        <begin position="497"/>
        <end position="549"/>
    </location>
</feature>
<evidence type="ECO:0000259" key="17">
    <source>
        <dbReference type="PROSITE" id="PS50109"/>
    </source>
</evidence>
<dbReference type="SUPFAM" id="SSF55785">
    <property type="entry name" value="PYP-like sensor domain (PAS domain)"/>
    <property type="match status" value="4"/>
</dbReference>
<dbReference type="SMART" id="SM00086">
    <property type="entry name" value="PAC"/>
    <property type="match status" value="4"/>
</dbReference>
<evidence type="ECO:0000313" key="21">
    <source>
        <dbReference type="Proteomes" id="UP000001784"/>
    </source>
</evidence>
<sequence>MSDRDTPEDLLRQEIARLRERIRHLERAESSARQMEKFLRESRQRFKQIFSASPICIELYDENGMLVNANRACLEMFGVPGFSAVKHFDLFKDPNLPEDVIRCLREGMTMRLEVPFDFNRVRELELYPTSKEGLVYLDVLIAPLISEEGGKPSGYLAQVQDITEKLGMIRELQDNEARFRGIIEDQTELIIRFQPDGRLTFVNDAYCRYFERSKEFFLGRNYLGSVHSKDRPLLKKVLTSLTRSHPVEMVEQRSLRCNEKLCWQQWSYRAIFDGSGKLTEYQAVGRDTTDRKMLEEIWKKYEFIVNTSGDIMVLIAPDYTYEAVNTALCKAVGAGREEIVGRGLGEIWGEEYFNENRGYLDRCFKGEVVHYELWTPHKEEGPRFYGVSCYPYYGRRDRVTHVVSVCRDMTDARLAKEALQRSEEKYRSIFEHGVIGIFQATLQGKHLSLNPAFARMLGYESPEEVMRLVSNIAEQVYADPRQRTELLKRLAEGGELVKVESDLLRKNGKSITVNQNIRLVRDEKGNPLYLEGFIEDITERKKLEMAIKDSERQLKYLSSRLLTAQEEERKRVAAELHDSIGQSLAAIKYGVENAVRYGASAGEETVFHSLGLLIPIIQGAIEEARRLYMGLRPSMLDDLGVIVTIDWLCKEFRRNYPEMRISERIELEEDCIPESLKIVIFRVVEEALNNISRHSRAEGVEVALSISGGAIRLDVADDGVGFDQDSLHHAVESEKGFGLAGMRERVALSGGSLSVSSIRGKGTTVSVSWPVPASLGKAKPPRRH</sequence>
<evidence type="ECO:0000256" key="3">
    <source>
        <dbReference type="ARBA" id="ARBA00004496"/>
    </source>
</evidence>
<dbReference type="PROSITE" id="PS50112">
    <property type="entry name" value="PAS"/>
    <property type="match status" value="2"/>
</dbReference>
<dbReference type="Gene3D" id="3.30.565.10">
    <property type="entry name" value="Histidine kinase-like ATPase, C-terminal domain"/>
    <property type="match status" value="1"/>
</dbReference>
<dbReference type="PROSITE" id="PS50113">
    <property type="entry name" value="PAC"/>
    <property type="match status" value="3"/>
</dbReference>
<comment type="function">
    <text evidence="14">Member of the two-component regulatory system NreB/NreC involved in the control of dissimilatory nitrate/nitrite reduction in response to oxygen. NreB functions as a direct oxygen sensor histidine kinase which is autophosphorylated, in the absence of oxygen, probably at the conserved histidine residue, and transfers its phosphate group probably to a conserved aspartate residue of NreC. NreB/NreC activates the expression of the nitrate (narGHJI) and nitrite (nir) reductase operons, as well as the putative nitrate transporter gene narT.</text>
</comment>
<evidence type="ECO:0000256" key="11">
    <source>
        <dbReference type="ARBA" id="ARBA00023004"/>
    </source>
</evidence>
<dbReference type="RefSeq" id="WP_011700041.1">
    <property type="nucleotide sequence ID" value="NC_008554.1"/>
</dbReference>
<dbReference type="InterPro" id="IPR035965">
    <property type="entry name" value="PAS-like_dom_sf"/>
</dbReference>
<evidence type="ECO:0000256" key="14">
    <source>
        <dbReference type="ARBA" id="ARBA00024827"/>
    </source>
</evidence>
<dbReference type="InterPro" id="IPR003594">
    <property type="entry name" value="HATPase_dom"/>
</dbReference>
<dbReference type="NCBIfam" id="TIGR00229">
    <property type="entry name" value="sensory_box"/>
    <property type="match status" value="4"/>
</dbReference>
<evidence type="ECO:0000256" key="4">
    <source>
        <dbReference type="ARBA" id="ARBA00012438"/>
    </source>
</evidence>
<dbReference type="GO" id="GO:0005737">
    <property type="term" value="C:cytoplasm"/>
    <property type="evidence" value="ECO:0007669"/>
    <property type="project" value="UniProtKB-SubCell"/>
</dbReference>
<feature type="domain" description="PAS" evidence="18">
    <location>
        <begin position="422"/>
        <end position="463"/>
    </location>
</feature>
<dbReference type="InterPro" id="IPR013767">
    <property type="entry name" value="PAS_fold"/>
</dbReference>
<dbReference type="InParanoid" id="A0LNB4"/>
<dbReference type="Pfam" id="PF02518">
    <property type="entry name" value="HATPase_c"/>
    <property type="match status" value="1"/>
</dbReference>
<dbReference type="Pfam" id="PF13426">
    <property type="entry name" value="PAS_9"/>
    <property type="match status" value="1"/>
</dbReference>
<dbReference type="InterPro" id="IPR004358">
    <property type="entry name" value="Sig_transdc_His_kin-like_C"/>
</dbReference>
<keyword evidence="8" id="KW-0808">Transferase</keyword>
<dbReference type="InterPro" id="IPR000014">
    <property type="entry name" value="PAS"/>
</dbReference>
<evidence type="ECO:0000256" key="13">
    <source>
        <dbReference type="ARBA" id="ARBA00023014"/>
    </source>
</evidence>
<dbReference type="PRINTS" id="PR00344">
    <property type="entry name" value="BCTRLSENSOR"/>
</dbReference>
<comment type="catalytic activity">
    <reaction evidence="1">
        <text>ATP + protein L-histidine = ADP + protein N-phospho-L-histidine.</text>
        <dbReference type="EC" id="2.7.13.3"/>
    </reaction>
</comment>
<evidence type="ECO:0000313" key="20">
    <source>
        <dbReference type="EMBL" id="ABK18916.1"/>
    </source>
</evidence>
<feature type="coiled-coil region" evidence="16">
    <location>
        <begin position="540"/>
        <end position="567"/>
    </location>
</feature>
<evidence type="ECO:0000256" key="2">
    <source>
        <dbReference type="ARBA" id="ARBA00001966"/>
    </source>
</evidence>
<comment type="subcellular location">
    <subcellularLocation>
        <location evidence="3">Cytoplasm</location>
    </subcellularLocation>
</comment>
<dbReference type="Pfam" id="PF07730">
    <property type="entry name" value="HisKA_3"/>
    <property type="match status" value="1"/>
</dbReference>
<dbReference type="InterPro" id="IPR036890">
    <property type="entry name" value="HATPase_C_sf"/>
</dbReference>
<dbReference type="InterPro" id="IPR000700">
    <property type="entry name" value="PAS-assoc_C"/>
</dbReference>
<keyword evidence="11" id="KW-0408">Iron</keyword>
<evidence type="ECO:0000256" key="7">
    <source>
        <dbReference type="ARBA" id="ARBA00022490"/>
    </source>
</evidence>
<dbReference type="Pfam" id="PF08448">
    <property type="entry name" value="PAS_4"/>
    <property type="match status" value="2"/>
</dbReference>
<evidence type="ECO:0000256" key="1">
    <source>
        <dbReference type="ARBA" id="ARBA00000085"/>
    </source>
</evidence>
<keyword evidence="12" id="KW-0902">Two-component regulatory system</keyword>
<keyword evidence="10 20" id="KW-0418">Kinase</keyword>
<dbReference type="InterPro" id="IPR001610">
    <property type="entry name" value="PAC"/>
</dbReference>
<dbReference type="STRING" id="335543.Sfum_3243"/>
<dbReference type="GO" id="GO:0051539">
    <property type="term" value="F:4 iron, 4 sulfur cluster binding"/>
    <property type="evidence" value="ECO:0007669"/>
    <property type="project" value="UniProtKB-KW"/>
</dbReference>
<evidence type="ECO:0000256" key="8">
    <source>
        <dbReference type="ARBA" id="ARBA00022679"/>
    </source>
</evidence>
<dbReference type="SUPFAM" id="SSF55874">
    <property type="entry name" value="ATPase domain of HSP90 chaperone/DNA topoisomerase II/histidine kinase"/>
    <property type="match status" value="1"/>
</dbReference>
<dbReference type="PANTHER" id="PTHR24421:SF58">
    <property type="entry name" value="SIGNAL TRANSDUCTION HISTIDINE-PROTEIN KINASE_PHOSPHATASE UHPB"/>
    <property type="match status" value="1"/>
</dbReference>
<dbReference type="GO" id="GO:0016020">
    <property type="term" value="C:membrane"/>
    <property type="evidence" value="ECO:0007669"/>
    <property type="project" value="InterPro"/>
</dbReference>
<keyword evidence="13" id="KW-0411">Iron-sulfur</keyword>
<feature type="coiled-coil region" evidence="16">
    <location>
        <begin position="8"/>
        <end position="45"/>
    </location>
</feature>
<keyword evidence="9" id="KW-0479">Metal-binding</keyword>
<evidence type="ECO:0000259" key="19">
    <source>
        <dbReference type="PROSITE" id="PS50113"/>
    </source>
</evidence>
<dbReference type="InterPro" id="IPR050482">
    <property type="entry name" value="Sensor_HK_TwoCompSys"/>
</dbReference>